<dbReference type="RefSeq" id="XP_062779329.1">
    <property type="nucleotide sequence ID" value="XM_062923278.1"/>
</dbReference>
<feature type="domain" description="Peptidase M12A" evidence="3">
    <location>
        <begin position="128"/>
        <end position="343"/>
    </location>
</feature>
<evidence type="ECO:0000256" key="2">
    <source>
        <dbReference type="RuleBase" id="RU361183"/>
    </source>
</evidence>
<organism evidence="4 5">
    <name type="scientific">Colletotrichum destructivum</name>
    <dbReference type="NCBI Taxonomy" id="34406"/>
    <lineage>
        <taxon>Eukaryota</taxon>
        <taxon>Fungi</taxon>
        <taxon>Dikarya</taxon>
        <taxon>Ascomycota</taxon>
        <taxon>Pezizomycotina</taxon>
        <taxon>Sordariomycetes</taxon>
        <taxon>Hypocreomycetidae</taxon>
        <taxon>Glomerellales</taxon>
        <taxon>Glomerellaceae</taxon>
        <taxon>Colletotrichum</taxon>
        <taxon>Colletotrichum destructivum species complex</taxon>
    </lineage>
</organism>
<dbReference type="EMBL" id="CP137308">
    <property type="protein sequence ID" value="WQF82105.1"/>
    <property type="molecule type" value="Genomic_DNA"/>
</dbReference>
<dbReference type="SMART" id="SM00235">
    <property type="entry name" value="ZnMc"/>
    <property type="match status" value="1"/>
</dbReference>
<dbReference type="PANTHER" id="PTHR10127">
    <property type="entry name" value="DISCOIDIN, CUB, EGF, LAMININ , AND ZINC METALLOPROTEASE DOMAIN CONTAINING"/>
    <property type="match status" value="1"/>
</dbReference>
<dbReference type="PANTHER" id="PTHR10127:SF850">
    <property type="entry name" value="METALLOENDOPEPTIDASE"/>
    <property type="match status" value="1"/>
</dbReference>
<dbReference type="Pfam" id="PF01400">
    <property type="entry name" value="Astacin"/>
    <property type="match status" value="1"/>
</dbReference>
<dbReference type="GO" id="GO:0008270">
    <property type="term" value="F:zinc ion binding"/>
    <property type="evidence" value="ECO:0007669"/>
    <property type="project" value="InterPro"/>
</dbReference>
<evidence type="ECO:0000259" key="3">
    <source>
        <dbReference type="PROSITE" id="PS51864"/>
    </source>
</evidence>
<keyword evidence="5" id="KW-1185">Reference proteome</keyword>
<dbReference type="PROSITE" id="PS51864">
    <property type="entry name" value="ASTACIN"/>
    <property type="match status" value="1"/>
</dbReference>
<keyword evidence="2" id="KW-0378">Hydrolase</keyword>
<proteinExistence type="predicted"/>
<keyword evidence="2" id="KW-0862">Zinc</keyword>
<dbReference type="AlphaFoldDB" id="A0AAX4IF46"/>
<reference evidence="5" key="1">
    <citation type="journal article" date="2023" name="bioRxiv">
        <title>Complete genome of the Medicago anthracnose fungus, Colletotrichum destructivum, reveals a mini-chromosome-like region within a core chromosome.</title>
        <authorList>
            <person name="Lapalu N."/>
            <person name="Simon A."/>
            <person name="Lu A."/>
            <person name="Plaumann P.-L."/>
            <person name="Amselem J."/>
            <person name="Pigne S."/>
            <person name="Auger A."/>
            <person name="Koch C."/>
            <person name="Dallery J.-F."/>
            <person name="O'Connell R.J."/>
        </authorList>
    </citation>
    <scope>NUCLEOTIDE SEQUENCE [LARGE SCALE GENOMIC DNA]</scope>
    <source>
        <strain evidence="5">CBS 520.97</strain>
    </source>
</reference>
<evidence type="ECO:0000313" key="5">
    <source>
        <dbReference type="Proteomes" id="UP001322277"/>
    </source>
</evidence>
<dbReference type="KEGG" id="cdet:87943622"/>
<evidence type="ECO:0000256" key="1">
    <source>
        <dbReference type="PROSITE-ProRule" id="PRU01211"/>
    </source>
</evidence>
<name>A0AAX4IF46_9PEZI</name>
<dbReference type="GO" id="GO:0004222">
    <property type="term" value="F:metalloendopeptidase activity"/>
    <property type="evidence" value="ECO:0007669"/>
    <property type="project" value="UniProtKB-UniRule"/>
</dbReference>
<dbReference type="GeneID" id="87943622"/>
<sequence length="487" mass="55121">MINRETSQKPKIFSLSTSPVFQFQSATVVFTFGRSFDIHTHSRSPKPQALCSLLHSFRGEVRHPFAFSKTKSLRNGKEKKRTNITMASMTLKASVAVALALSQTALGALFPANMYERSEIEAMPLEKRGAVSQWQLWDKGEIPYILEGLQHDLSDKIRDAMRAWEQNTCIRFLPKKDQSAWVNFKKYDEGCYSQRLGSPDKGEVQVNFDYPNAWEQIISLGTFKKCSAPGTAGQTLGHVIGLINEQQRPDRDDFIEVLENRIKKEFLDQFTINPDANASVPFDYNSIMLYDRKAFAKHNGWTWLVGELSLKDTMKSKTEKKINPWDTPTANDYAAVNGGYACPEYFRRSIPECRAGSIPADGEHSSYSFLLDHWTEKYMRDNGYTHVAAHQNCRSDVLGQDTNNWGFTPLNGSGPNAQYKITVDRCKKDFDRHASRYEVALCRGPDEGTCEVKCGLRRVCPIDADGKQVDSKAIDIVDDALWVCHAH</sequence>
<dbReference type="GO" id="GO:0006508">
    <property type="term" value="P:proteolysis"/>
    <property type="evidence" value="ECO:0007669"/>
    <property type="project" value="UniProtKB-KW"/>
</dbReference>
<keyword evidence="2" id="KW-0482">Metalloprotease</keyword>
<dbReference type="Proteomes" id="UP001322277">
    <property type="component" value="Chromosome 4"/>
</dbReference>
<accession>A0AAX4IF46</accession>
<dbReference type="EC" id="3.4.24.-" evidence="2"/>
<gene>
    <name evidence="4" type="ORF">CDEST_07119</name>
</gene>
<dbReference type="InterPro" id="IPR024079">
    <property type="entry name" value="MetalloPept_cat_dom_sf"/>
</dbReference>
<keyword evidence="2" id="KW-0645">Protease</keyword>
<dbReference type="PRINTS" id="PR00480">
    <property type="entry name" value="ASTACIN"/>
</dbReference>
<dbReference type="InterPro" id="IPR001506">
    <property type="entry name" value="Peptidase_M12A"/>
</dbReference>
<evidence type="ECO:0000313" key="4">
    <source>
        <dbReference type="EMBL" id="WQF82105.1"/>
    </source>
</evidence>
<comment type="caution">
    <text evidence="1">Lacks conserved residue(s) required for the propagation of feature annotation.</text>
</comment>
<dbReference type="InterPro" id="IPR006026">
    <property type="entry name" value="Peptidase_Metallo"/>
</dbReference>
<dbReference type="Gene3D" id="3.40.390.10">
    <property type="entry name" value="Collagenase (Catalytic Domain)"/>
    <property type="match status" value="1"/>
</dbReference>
<keyword evidence="2" id="KW-0479">Metal-binding</keyword>
<comment type="cofactor">
    <cofactor evidence="2">
        <name>Zn(2+)</name>
        <dbReference type="ChEBI" id="CHEBI:29105"/>
    </cofactor>
    <text evidence="2">Binds 1 zinc ion per subunit.</text>
</comment>
<protein>
    <recommendedName>
        <fullName evidence="2">Metalloendopeptidase</fullName>
        <ecNumber evidence="2">3.4.24.-</ecNumber>
    </recommendedName>
</protein>
<dbReference type="SUPFAM" id="SSF55486">
    <property type="entry name" value="Metalloproteases ('zincins'), catalytic domain"/>
    <property type="match status" value="1"/>
</dbReference>